<accession>A0A1R0GT00</accession>
<gene>
    <name evidence="3" type="ORF">AYI68_g5887</name>
</gene>
<keyword evidence="2" id="KW-0472">Membrane</keyword>
<feature type="region of interest" description="Disordered" evidence="1">
    <location>
        <begin position="723"/>
        <end position="760"/>
    </location>
</feature>
<dbReference type="EMBL" id="LSSL01003868">
    <property type="protein sequence ID" value="OLY80024.1"/>
    <property type="molecule type" value="Genomic_DNA"/>
</dbReference>
<comment type="caution">
    <text evidence="3">The sequence shown here is derived from an EMBL/GenBank/DDBJ whole genome shotgun (WGS) entry which is preliminary data.</text>
</comment>
<name>A0A1R0GT00_9FUNG</name>
<keyword evidence="2" id="KW-1133">Transmembrane helix</keyword>
<feature type="compositionally biased region" description="Basic and acidic residues" evidence="1">
    <location>
        <begin position="748"/>
        <end position="760"/>
    </location>
</feature>
<keyword evidence="4" id="KW-1185">Reference proteome</keyword>
<keyword evidence="2" id="KW-0812">Transmembrane</keyword>
<dbReference type="OrthoDB" id="2189509at2759"/>
<sequence length="821" mass="92706">MDSKDIEVIGENDPISQNANNEDVIVSRGSGKETLDKDRVLSVKLESTEIQNNDRKSKLAEALSKLSETRGSSKSLKTDQITNINQEPLLLKTHQLYNKTAKENKRPASFSKHLSLKQSNRRSKIIPINSFLVQAVSDTEKTDKKINRRPKTFYLDTSIKLTSTSTDPINTNTPKVQNIIDKPDTTFDPSSKSPKPPKRISIIQPDTPILMKPQGIEISDIQINSVKEPKITRIIKFLNPEDFTHTSQNRPFFKDSDGKPIEPESLSQGNQMENSPSLNPSTVGLIDAEEEDPFSFNKWSDLIDLHSLSNTCLIIARPLDSRLVIENIEYFVVSVQSPINPKDYVESLKKKCHTFSRIHLVISPEFFWEDQITSSNLSQFERLNQEKLGDTNLDNFKEPQSEREHHTIDIDSNEKFQNAYIKQKNNEYDNGLNQNAAEIDFRSSITISEDNNSSINPDDEQFIRENSSGSISEKRTRKGSKESLQKQRKNSSFGKIEKSSRKKSKLKTKRISRFLETGDISQLGKIDTDLANSSQSFGNIESPNNTSKNKPFEGLRVLESKGANKDHLKTADKSSQSNSSIYSNVKSIKSRLYSPIDHGQLTKYLLYSNSSSEYIENSDLNGKNNGDISGINMDKESLSKKNIINLNIVGKSVGLIPFIYEATFLCNDSEFLARPSLRDYFYKNELDPEYSMKILVKSSFENLNDLKMYSISLPHPRVNGARIVIADSPPPSKNDNYKKNEQSSNKETIPHNELEASKRSDKLNSSIEAGFGQDKSPNSHSQTPFKLDESANRNKLLFICTGFSIIILALIITIIALLKRK</sequence>
<reference evidence="3 4" key="1">
    <citation type="journal article" date="2016" name="Mol. Biol. Evol.">
        <title>Genome-Wide Survey of Gut Fungi (Harpellales) Reveals the First Horizontally Transferred Ubiquitin Gene from a Mosquito Host.</title>
        <authorList>
            <person name="Wang Y."/>
            <person name="White M.M."/>
            <person name="Kvist S."/>
            <person name="Moncalvo J.M."/>
        </authorList>
    </citation>
    <scope>NUCLEOTIDE SEQUENCE [LARGE SCALE GENOMIC DNA]</scope>
    <source>
        <strain evidence="3 4">ALG-7-W6</strain>
    </source>
</reference>
<proteinExistence type="predicted"/>
<feature type="compositionally biased region" description="Low complexity" evidence="1">
    <location>
        <begin position="189"/>
        <end position="200"/>
    </location>
</feature>
<dbReference type="STRING" id="133383.A0A1R0GT00"/>
<feature type="transmembrane region" description="Helical" evidence="2">
    <location>
        <begin position="796"/>
        <end position="818"/>
    </location>
</feature>
<organism evidence="3 4">
    <name type="scientific">Smittium mucronatum</name>
    <dbReference type="NCBI Taxonomy" id="133383"/>
    <lineage>
        <taxon>Eukaryota</taxon>
        <taxon>Fungi</taxon>
        <taxon>Fungi incertae sedis</taxon>
        <taxon>Zoopagomycota</taxon>
        <taxon>Kickxellomycotina</taxon>
        <taxon>Harpellomycetes</taxon>
        <taxon>Harpellales</taxon>
        <taxon>Legeriomycetaceae</taxon>
        <taxon>Smittium</taxon>
    </lineage>
</organism>
<feature type="region of interest" description="Disordered" evidence="1">
    <location>
        <begin position="767"/>
        <end position="786"/>
    </location>
</feature>
<feature type="region of interest" description="Disordered" evidence="1">
    <location>
        <begin position="449"/>
        <end position="508"/>
    </location>
</feature>
<evidence type="ECO:0000256" key="2">
    <source>
        <dbReference type="SAM" id="Phobius"/>
    </source>
</evidence>
<feature type="region of interest" description="Disordered" evidence="1">
    <location>
        <begin position="1"/>
        <end position="21"/>
    </location>
</feature>
<evidence type="ECO:0000256" key="1">
    <source>
        <dbReference type="SAM" id="MobiDB-lite"/>
    </source>
</evidence>
<feature type="compositionally biased region" description="Polar residues" evidence="1">
    <location>
        <begin position="265"/>
        <end position="281"/>
    </location>
</feature>
<dbReference type="Proteomes" id="UP000187455">
    <property type="component" value="Unassembled WGS sequence"/>
</dbReference>
<feature type="region of interest" description="Disordered" evidence="1">
    <location>
        <begin position="181"/>
        <end position="200"/>
    </location>
</feature>
<feature type="region of interest" description="Disordered" evidence="1">
    <location>
        <begin position="246"/>
        <end position="281"/>
    </location>
</feature>
<evidence type="ECO:0000313" key="3">
    <source>
        <dbReference type="EMBL" id="OLY80024.1"/>
    </source>
</evidence>
<feature type="compositionally biased region" description="Polar residues" evidence="1">
    <location>
        <begin position="775"/>
        <end position="784"/>
    </location>
</feature>
<dbReference type="AlphaFoldDB" id="A0A1R0GT00"/>
<evidence type="ECO:0000313" key="4">
    <source>
        <dbReference type="Proteomes" id="UP000187455"/>
    </source>
</evidence>
<protein>
    <submittedName>
        <fullName evidence="3">Uncharacterized protein</fullName>
    </submittedName>
</protein>
<feature type="compositionally biased region" description="Basic and acidic residues" evidence="1">
    <location>
        <begin position="252"/>
        <end position="262"/>
    </location>
</feature>